<dbReference type="InterPro" id="IPR050345">
    <property type="entry name" value="Aliph_Amidase/BUP"/>
</dbReference>
<sequence length="304" mass="33568">MNIGSTHAITGKFEVEALSVVAIQIPPISSQTMDDVHKNIDQLIAWMDRASAGFPGFDLFVSPECALNGFGPAWPQTCVDLNGPEIQRLKDKCKELKVFGVFNPLVKMVEGNKACNTAIIINDQGEIILTYVKTNPWIPGEGTYPGWYCPVVDGPKGSRLAVIICADGDYPEIWREAAVNGANIIIRVSHYMAPWDNAWEITNKAGAYCNQTYVVGANSVGVDEAYSYFGRSMILNPDGTIICEAPLGQPWMIKADLYPQIIDKIREEGVTNNFLWTYKHRGAAHPDLAGEGADTRIYKAYYQK</sequence>
<dbReference type="GO" id="GO:0016787">
    <property type="term" value="F:hydrolase activity"/>
    <property type="evidence" value="ECO:0007669"/>
    <property type="project" value="UniProtKB-KW"/>
</dbReference>
<protein>
    <submittedName>
        <fullName evidence="3">Nitrilase-related carbon-nitrogen hydrolase</fullName>
    </submittedName>
</protein>
<evidence type="ECO:0000313" key="4">
    <source>
        <dbReference type="Proteomes" id="UP001431634"/>
    </source>
</evidence>
<keyword evidence="1 3" id="KW-0378">Hydrolase</keyword>
<name>A0ABT6PYG5_9PROT</name>
<gene>
    <name evidence="3" type="ORF">QJV27_00005</name>
</gene>
<organism evidence="3 4">
    <name type="scientific">Commensalibacter oyaizuii</name>
    <dbReference type="NCBI Taxonomy" id="3043873"/>
    <lineage>
        <taxon>Bacteria</taxon>
        <taxon>Pseudomonadati</taxon>
        <taxon>Pseudomonadota</taxon>
        <taxon>Alphaproteobacteria</taxon>
        <taxon>Acetobacterales</taxon>
        <taxon>Acetobacteraceae</taxon>
    </lineage>
</organism>
<evidence type="ECO:0000259" key="2">
    <source>
        <dbReference type="PROSITE" id="PS50263"/>
    </source>
</evidence>
<dbReference type="Proteomes" id="UP001431634">
    <property type="component" value="Unassembled WGS sequence"/>
</dbReference>
<dbReference type="SUPFAM" id="SSF56317">
    <property type="entry name" value="Carbon-nitrogen hydrolase"/>
    <property type="match status" value="1"/>
</dbReference>
<dbReference type="InterPro" id="IPR003010">
    <property type="entry name" value="C-N_Hydrolase"/>
</dbReference>
<feature type="domain" description="CN hydrolase" evidence="2">
    <location>
        <begin position="18"/>
        <end position="259"/>
    </location>
</feature>
<dbReference type="PANTHER" id="PTHR43674:SF2">
    <property type="entry name" value="BETA-UREIDOPROPIONASE"/>
    <property type="match status" value="1"/>
</dbReference>
<comment type="caution">
    <text evidence="3">The sequence shown here is derived from an EMBL/GenBank/DDBJ whole genome shotgun (WGS) entry which is preliminary data.</text>
</comment>
<evidence type="ECO:0000313" key="3">
    <source>
        <dbReference type="EMBL" id="MDI2089770.1"/>
    </source>
</evidence>
<evidence type="ECO:0000256" key="1">
    <source>
        <dbReference type="ARBA" id="ARBA00022801"/>
    </source>
</evidence>
<dbReference type="PANTHER" id="PTHR43674">
    <property type="entry name" value="NITRILASE C965.09-RELATED"/>
    <property type="match status" value="1"/>
</dbReference>
<dbReference type="Gene3D" id="3.60.110.10">
    <property type="entry name" value="Carbon-nitrogen hydrolase"/>
    <property type="match status" value="1"/>
</dbReference>
<dbReference type="Pfam" id="PF00795">
    <property type="entry name" value="CN_hydrolase"/>
    <property type="match status" value="1"/>
</dbReference>
<reference evidence="3" key="1">
    <citation type="submission" date="2023-05" db="EMBL/GenBank/DDBJ databases">
        <title>Whole genome sequence of Commensalibacter sp.</title>
        <authorList>
            <person name="Charoenyingcharoen P."/>
            <person name="Yukphan P."/>
        </authorList>
    </citation>
    <scope>NUCLEOTIDE SEQUENCE</scope>
    <source>
        <strain evidence="3">TBRC 16381</strain>
    </source>
</reference>
<dbReference type="RefSeq" id="WP_281446948.1">
    <property type="nucleotide sequence ID" value="NZ_JASBAO010000001.1"/>
</dbReference>
<dbReference type="PROSITE" id="PS50263">
    <property type="entry name" value="CN_HYDROLASE"/>
    <property type="match status" value="1"/>
</dbReference>
<dbReference type="InterPro" id="IPR036526">
    <property type="entry name" value="C-N_Hydrolase_sf"/>
</dbReference>
<dbReference type="EMBL" id="JASBAO010000001">
    <property type="protein sequence ID" value="MDI2089770.1"/>
    <property type="molecule type" value="Genomic_DNA"/>
</dbReference>
<keyword evidence="4" id="KW-1185">Reference proteome</keyword>
<accession>A0ABT6PYG5</accession>
<proteinExistence type="predicted"/>